<evidence type="ECO:0008006" key="3">
    <source>
        <dbReference type="Google" id="ProtNLM"/>
    </source>
</evidence>
<protein>
    <recommendedName>
        <fullName evidence="3">WD40 repeat domain-containing protein</fullName>
    </recommendedName>
</protein>
<sequence length="377" mass="42969">MKIIKLSFLLLFISCNTDSKNWEQIGNEITDDSNPTYKASVDIYDMNSEGNRIAIYHKGISKMVQVLELQNEQWIQIGKNINADKFFEDITISDNKIFISNNKDDLNNKGSIKILENSKNNWIEQHEIIENKKHSLYGGLIKTNKEGNLIAISQTSSELHKESQEFYDELAIYKERDGYWQKMDTLIPINKQTRISGNYLNLSSDGKIVAFNSYDRKDNSLHYTINIYEINENSLKKMLSYKTEELGKYDGISTALSGNGEYLLVGYPDYNNEEGNKNGKLKLFQIINNELKPIGNEIIGQEGVGLGRKISVNYQGNIISTASSILGGKIVRTYELKNNIWKQIGDDLIGKDVVLNDKGDILAVNENDETLKIYQFK</sequence>
<organism evidence="1 2">
    <name type="scientific">Hyunsoonleella pacifica</name>
    <dbReference type="NCBI Taxonomy" id="1080224"/>
    <lineage>
        <taxon>Bacteria</taxon>
        <taxon>Pseudomonadati</taxon>
        <taxon>Bacteroidota</taxon>
        <taxon>Flavobacteriia</taxon>
        <taxon>Flavobacteriales</taxon>
        <taxon>Flavobacteriaceae</taxon>
    </lineage>
</organism>
<dbReference type="Proteomes" id="UP000292372">
    <property type="component" value="Unassembled WGS sequence"/>
</dbReference>
<evidence type="ECO:0000313" key="1">
    <source>
        <dbReference type="EMBL" id="TBN14682.1"/>
    </source>
</evidence>
<keyword evidence="2" id="KW-1185">Reference proteome</keyword>
<proteinExistence type="predicted"/>
<dbReference type="SUPFAM" id="SSF101898">
    <property type="entry name" value="NHL repeat"/>
    <property type="match status" value="1"/>
</dbReference>
<accession>A0A4Q9FPS2</accession>
<dbReference type="RefSeq" id="WP_130937802.1">
    <property type="nucleotide sequence ID" value="NZ_BMEE01000002.1"/>
</dbReference>
<dbReference type="OrthoDB" id="1488385at2"/>
<evidence type="ECO:0000313" key="2">
    <source>
        <dbReference type="Proteomes" id="UP000292372"/>
    </source>
</evidence>
<comment type="caution">
    <text evidence="1">The sequence shown here is derived from an EMBL/GenBank/DDBJ whole genome shotgun (WGS) entry which is preliminary data.</text>
</comment>
<name>A0A4Q9FPS2_9FLAO</name>
<dbReference type="EMBL" id="SIRS01000005">
    <property type="protein sequence ID" value="TBN14682.1"/>
    <property type="molecule type" value="Genomic_DNA"/>
</dbReference>
<gene>
    <name evidence="1" type="ORF">EYD46_14030</name>
</gene>
<reference evidence="1 2" key="1">
    <citation type="journal article" date="2015" name="Int. J. Syst. Evol. Microbiol.">
        <title>Hyunsoonleella pacifica sp. nov., isolated from seawater of South Pacific Gyre.</title>
        <authorList>
            <person name="Gao X."/>
            <person name="Zhang Z."/>
            <person name="Dai X."/>
            <person name="Zhang X.H."/>
        </authorList>
    </citation>
    <scope>NUCLEOTIDE SEQUENCE [LARGE SCALE GENOMIC DNA]</scope>
    <source>
        <strain evidence="1 2">SW033</strain>
    </source>
</reference>
<dbReference type="AlphaFoldDB" id="A0A4Q9FPS2"/>